<dbReference type="OrthoDB" id="9879410at2"/>
<dbReference type="AlphaFoldDB" id="A0A174NG54"/>
<evidence type="ECO:0000313" key="2">
    <source>
        <dbReference type="EMBL" id="CUP45628.1"/>
    </source>
</evidence>
<keyword evidence="1" id="KW-0472">Membrane</keyword>
<keyword evidence="1" id="KW-0812">Transmembrane</keyword>
<dbReference type="EMBL" id="CZBA01000006">
    <property type="protein sequence ID" value="CUP45628.1"/>
    <property type="molecule type" value="Genomic_DNA"/>
</dbReference>
<proteinExistence type="predicted"/>
<name>A0A174NG54_9FIRM</name>
<sequence length="64" mass="6769">MDNELRKTLDVKLNINIDGTAAFGIVLASIAGLCFCFYTGTKSRYSAQIGTLNLSPVQSAAVSV</sequence>
<reference evidence="2 3" key="1">
    <citation type="submission" date="2015-09" db="EMBL/GenBank/DDBJ databases">
        <authorList>
            <consortium name="Pathogen Informatics"/>
        </authorList>
    </citation>
    <scope>NUCLEOTIDE SEQUENCE [LARGE SCALE GENOMIC DNA]</scope>
    <source>
        <strain evidence="2 3">2789STDY5834921</strain>
    </source>
</reference>
<dbReference type="RefSeq" id="WP_055055834.1">
    <property type="nucleotide sequence ID" value="NZ_CZBA01000006.1"/>
</dbReference>
<protein>
    <submittedName>
        <fullName evidence="2">Uncharacterized protein</fullName>
    </submittedName>
</protein>
<dbReference type="Proteomes" id="UP000095413">
    <property type="component" value="Unassembled WGS sequence"/>
</dbReference>
<keyword evidence="1" id="KW-1133">Transmembrane helix</keyword>
<evidence type="ECO:0000313" key="3">
    <source>
        <dbReference type="Proteomes" id="UP000095413"/>
    </source>
</evidence>
<accession>A0A174NG54</accession>
<gene>
    <name evidence="2" type="ORF">ERS852533_01421</name>
</gene>
<organism evidence="2 3">
    <name type="scientific">Blautia obeum</name>
    <dbReference type="NCBI Taxonomy" id="40520"/>
    <lineage>
        <taxon>Bacteria</taxon>
        <taxon>Bacillati</taxon>
        <taxon>Bacillota</taxon>
        <taxon>Clostridia</taxon>
        <taxon>Lachnospirales</taxon>
        <taxon>Lachnospiraceae</taxon>
        <taxon>Blautia</taxon>
    </lineage>
</organism>
<evidence type="ECO:0000256" key="1">
    <source>
        <dbReference type="SAM" id="Phobius"/>
    </source>
</evidence>
<feature type="transmembrane region" description="Helical" evidence="1">
    <location>
        <begin position="20"/>
        <end position="38"/>
    </location>
</feature>